<dbReference type="InterPro" id="IPR036397">
    <property type="entry name" value="RNaseH_sf"/>
</dbReference>
<feature type="non-terminal residue" evidence="2">
    <location>
        <position position="1"/>
    </location>
</feature>
<dbReference type="InterPro" id="IPR002156">
    <property type="entry name" value="RNaseH_domain"/>
</dbReference>
<name>A0A392QJM9_9FABA</name>
<dbReference type="AlphaFoldDB" id="A0A392QJM9"/>
<comment type="caution">
    <text evidence="2">The sequence shown here is derived from an EMBL/GenBank/DDBJ whole genome shotgun (WGS) entry which is preliminary data.</text>
</comment>
<dbReference type="Proteomes" id="UP000265520">
    <property type="component" value="Unassembled WGS sequence"/>
</dbReference>
<protein>
    <submittedName>
        <fullName evidence="2">Ribonuclease H protein</fullName>
    </submittedName>
</protein>
<sequence length="143" mass="16158">PLVNWIKCNTDGASTISASSCGGIFRDHSADLIGCFAEKIPYCTAFFVELSGVLRAIELASQHNWHNLWLESDSALVVIAFKNDTMIPWALRNRWFNAKLLMRNMNVIVTHIYREGNDYADILGYLALDSLLLRVWFGPPLIL</sequence>
<dbReference type="InterPro" id="IPR012337">
    <property type="entry name" value="RNaseH-like_sf"/>
</dbReference>
<dbReference type="GO" id="GO:0004523">
    <property type="term" value="F:RNA-DNA hybrid ribonuclease activity"/>
    <property type="evidence" value="ECO:0007669"/>
    <property type="project" value="InterPro"/>
</dbReference>
<evidence type="ECO:0000313" key="3">
    <source>
        <dbReference type="Proteomes" id="UP000265520"/>
    </source>
</evidence>
<evidence type="ECO:0000259" key="1">
    <source>
        <dbReference type="Pfam" id="PF13456"/>
    </source>
</evidence>
<dbReference type="Pfam" id="PF13456">
    <property type="entry name" value="RVT_3"/>
    <property type="match status" value="1"/>
</dbReference>
<dbReference type="InterPro" id="IPR053151">
    <property type="entry name" value="RNase_H-like"/>
</dbReference>
<organism evidence="2 3">
    <name type="scientific">Trifolium medium</name>
    <dbReference type="NCBI Taxonomy" id="97028"/>
    <lineage>
        <taxon>Eukaryota</taxon>
        <taxon>Viridiplantae</taxon>
        <taxon>Streptophyta</taxon>
        <taxon>Embryophyta</taxon>
        <taxon>Tracheophyta</taxon>
        <taxon>Spermatophyta</taxon>
        <taxon>Magnoliopsida</taxon>
        <taxon>eudicotyledons</taxon>
        <taxon>Gunneridae</taxon>
        <taxon>Pentapetalae</taxon>
        <taxon>rosids</taxon>
        <taxon>fabids</taxon>
        <taxon>Fabales</taxon>
        <taxon>Fabaceae</taxon>
        <taxon>Papilionoideae</taxon>
        <taxon>50 kb inversion clade</taxon>
        <taxon>NPAAA clade</taxon>
        <taxon>Hologalegina</taxon>
        <taxon>IRL clade</taxon>
        <taxon>Trifolieae</taxon>
        <taxon>Trifolium</taxon>
    </lineage>
</organism>
<dbReference type="InterPro" id="IPR044730">
    <property type="entry name" value="RNase_H-like_dom_plant"/>
</dbReference>
<dbReference type="PANTHER" id="PTHR47723">
    <property type="entry name" value="OS05G0353850 PROTEIN"/>
    <property type="match status" value="1"/>
</dbReference>
<feature type="domain" description="RNase H type-1" evidence="1">
    <location>
        <begin position="9"/>
        <end position="123"/>
    </location>
</feature>
<dbReference type="EMBL" id="LXQA010142446">
    <property type="protein sequence ID" value="MCI24603.1"/>
    <property type="molecule type" value="Genomic_DNA"/>
</dbReference>
<dbReference type="GO" id="GO:0003676">
    <property type="term" value="F:nucleic acid binding"/>
    <property type="evidence" value="ECO:0007669"/>
    <property type="project" value="InterPro"/>
</dbReference>
<reference evidence="2 3" key="1">
    <citation type="journal article" date="2018" name="Front. Plant Sci.">
        <title>Red Clover (Trifolium pratense) and Zigzag Clover (T. medium) - A Picture of Genomic Similarities and Differences.</title>
        <authorList>
            <person name="Dluhosova J."/>
            <person name="Istvanek J."/>
            <person name="Nedelnik J."/>
            <person name="Repkova J."/>
        </authorList>
    </citation>
    <scope>NUCLEOTIDE SEQUENCE [LARGE SCALE GENOMIC DNA]</scope>
    <source>
        <strain evidence="3">cv. 10/8</strain>
        <tissue evidence="2">Leaf</tissue>
    </source>
</reference>
<dbReference type="SUPFAM" id="SSF53098">
    <property type="entry name" value="Ribonuclease H-like"/>
    <property type="match status" value="1"/>
</dbReference>
<proteinExistence type="predicted"/>
<dbReference type="PANTHER" id="PTHR47723:SF23">
    <property type="entry name" value="REVERSE TRANSCRIPTASE-LIKE PROTEIN"/>
    <property type="match status" value="1"/>
</dbReference>
<dbReference type="Gene3D" id="3.30.420.10">
    <property type="entry name" value="Ribonuclease H-like superfamily/Ribonuclease H"/>
    <property type="match status" value="1"/>
</dbReference>
<dbReference type="CDD" id="cd06222">
    <property type="entry name" value="RNase_H_like"/>
    <property type="match status" value="1"/>
</dbReference>
<keyword evidence="3" id="KW-1185">Reference proteome</keyword>
<accession>A0A392QJM9</accession>
<evidence type="ECO:0000313" key="2">
    <source>
        <dbReference type="EMBL" id="MCI24603.1"/>
    </source>
</evidence>